<dbReference type="Proteomes" id="UP000030421">
    <property type="component" value="Unassembled WGS sequence"/>
</dbReference>
<organism evidence="1 2">
    <name type="scientific">Vibrio caribbeanicus</name>
    <dbReference type="NCBI Taxonomy" id="701175"/>
    <lineage>
        <taxon>Bacteria</taxon>
        <taxon>Pseudomonadati</taxon>
        <taxon>Pseudomonadota</taxon>
        <taxon>Gammaproteobacteria</taxon>
        <taxon>Vibrionales</taxon>
        <taxon>Vibrionaceae</taxon>
        <taxon>Vibrio</taxon>
    </lineage>
</organism>
<accession>A0ACC4P072</accession>
<evidence type="ECO:0000313" key="2">
    <source>
        <dbReference type="Proteomes" id="UP000030421"/>
    </source>
</evidence>
<reference evidence="1" key="1">
    <citation type="submission" date="2014-10" db="EMBL/GenBank/DDBJ databases">
        <title>Genome sequencing of Vibrio caribbeanicus T14.</title>
        <authorList>
            <person name="Chan K.-G."/>
            <person name="Mohamad N.I."/>
        </authorList>
    </citation>
    <scope>NUCLEOTIDE SEQUENCE</scope>
    <source>
        <strain evidence="1">T14</strain>
    </source>
</reference>
<dbReference type="EMBL" id="JRWR01000003">
    <property type="protein sequence ID" value="KHD26131.1"/>
    <property type="molecule type" value="Genomic_DNA"/>
</dbReference>
<gene>
    <name evidence="1" type="ORF">NM09_05140</name>
</gene>
<sequence length="192" mass="21571">MDKTVAALVGCLLLVGGISQGSARNIEDKIVLSEQDRQALESASTTKAQLAYLLQHFEPILNRDDTLKGVDADENGIRDDVDEFINALMIPENERGFYRQSSRHLQTVFDYDYSGGTEIDTEIAYAHAVKYDVVINCMIQLNLDWDDGTGSRRMVDALILNTKRRSQHYTHYNRALDGTAYETTEPTGDDCE</sequence>
<protein>
    <submittedName>
        <fullName evidence="1">Uncharacterized protein</fullName>
    </submittedName>
</protein>
<comment type="caution">
    <text evidence="1">The sequence shown here is derived from an EMBL/GenBank/DDBJ whole genome shotgun (WGS) entry which is preliminary data.</text>
</comment>
<keyword evidence="2" id="KW-1185">Reference proteome</keyword>
<name>A0ACC4P072_9VIBR</name>
<proteinExistence type="predicted"/>
<evidence type="ECO:0000313" key="1">
    <source>
        <dbReference type="EMBL" id="KHD26131.1"/>
    </source>
</evidence>